<reference evidence="8" key="1">
    <citation type="submission" date="2025-08" db="UniProtKB">
        <authorList>
            <consortium name="RefSeq"/>
        </authorList>
    </citation>
    <scope>IDENTIFICATION</scope>
    <source>
        <tissue evidence="8">Silk gland</tissue>
    </source>
</reference>
<accession>A0A6J2JLJ2</accession>
<feature type="transmembrane region" description="Helical" evidence="6">
    <location>
        <begin position="186"/>
        <end position="207"/>
    </location>
</feature>
<dbReference type="OrthoDB" id="3026777at2759"/>
<evidence type="ECO:0000256" key="4">
    <source>
        <dbReference type="ARBA" id="ARBA00023136"/>
    </source>
</evidence>
<dbReference type="AlphaFoldDB" id="A0A6J2JLJ2"/>
<feature type="transmembrane region" description="Helical" evidence="6">
    <location>
        <begin position="48"/>
        <end position="72"/>
    </location>
</feature>
<protein>
    <submittedName>
        <fullName evidence="8">Proton-coupled folate transporter-like</fullName>
    </submittedName>
</protein>
<keyword evidence="7" id="KW-1185">Reference proteome</keyword>
<proteinExistence type="predicted"/>
<feature type="transmembrane region" description="Helical" evidence="6">
    <location>
        <begin position="313"/>
        <end position="337"/>
    </location>
</feature>
<feature type="transmembrane region" description="Helical" evidence="6">
    <location>
        <begin position="403"/>
        <end position="425"/>
    </location>
</feature>
<name>A0A6J2JLJ2_BOMMA</name>
<evidence type="ECO:0000256" key="5">
    <source>
        <dbReference type="SAM" id="MobiDB-lite"/>
    </source>
</evidence>
<evidence type="ECO:0000313" key="7">
    <source>
        <dbReference type="Proteomes" id="UP000504629"/>
    </source>
</evidence>
<feature type="transmembrane region" description="Helical" evidence="6">
    <location>
        <begin position="378"/>
        <end position="397"/>
    </location>
</feature>
<dbReference type="GO" id="GO:0016020">
    <property type="term" value="C:membrane"/>
    <property type="evidence" value="ECO:0007669"/>
    <property type="project" value="UniProtKB-SubCell"/>
</dbReference>
<evidence type="ECO:0000256" key="6">
    <source>
        <dbReference type="SAM" id="Phobius"/>
    </source>
</evidence>
<dbReference type="PANTHER" id="PTHR23507">
    <property type="entry name" value="ZGC:174356"/>
    <property type="match status" value="1"/>
</dbReference>
<feature type="transmembrane region" description="Helical" evidence="6">
    <location>
        <begin position="150"/>
        <end position="174"/>
    </location>
</feature>
<feature type="transmembrane region" description="Helical" evidence="6">
    <location>
        <begin position="349"/>
        <end position="369"/>
    </location>
</feature>
<dbReference type="InterPro" id="IPR036259">
    <property type="entry name" value="MFS_trans_sf"/>
</dbReference>
<dbReference type="Proteomes" id="UP000504629">
    <property type="component" value="Unplaced"/>
</dbReference>
<feature type="transmembrane region" description="Helical" evidence="6">
    <location>
        <begin position="437"/>
        <end position="457"/>
    </location>
</feature>
<dbReference type="KEGG" id="bman:114243184"/>
<dbReference type="InterPro" id="IPR011701">
    <property type="entry name" value="MFS"/>
</dbReference>
<sequence>MNEKPGSVTEMTEVSKENSENNEQIENKETPSTRKWSISSSLNAILNFFAYLTVEPFMICYILPSAISGLAVQRLNIEKACRSDLNYSDAICLLVRNGDAEDNITIEAQVTTSKIVSDMTAWQYPVQNSIPTIIILFVGAWSDRTGNRKALMLIPLIGEIISSFGLILTTYFFLEWPLWATALIEALPSALSGGSSIAFMGSYSYIADVTTLESRTFRIGFVAVIVSLVLPFGISISGVLTEAVGYYGVFGLNMILYILGFIHTYFRVHNVRNQSVEGNLINKIIDFFHPRNAWDSISIMFLTPLKQRIQTILVLWAHIVILGPVIGELSVLTLYALNKFSMNVVDLSLFITYSTLMGTAGTLLAVTLFSKHLKMHDALLGIIAATCQTVSSIVYALAPTKAWLFSGPVFNLFGTTGVTATRSLGTKVVDPDKVGKICSLLGLAESLVLIIYTPIYSKLFTNTVTTLPGAVYFLGAAMTVPAFFLFGTLYKINKKQERDVVQNPELKEMHAHDNQITTP</sequence>
<dbReference type="SUPFAM" id="SSF103473">
    <property type="entry name" value="MFS general substrate transporter"/>
    <property type="match status" value="1"/>
</dbReference>
<evidence type="ECO:0000256" key="1">
    <source>
        <dbReference type="ARBA" id="ARBA00004141"/>
    </source>
</evidence>
<gene>
    <name evidence="8" type="primary">LOC114243184</name>
</gene>
<dbReference type="GeneID" id="114243184"/>
<feature type="region of interest" description="Disordered" evidence="5">
    <location>
        <begin position="1"/>
        <end position="32"/>
    </location>
</feature>
<organism evidence="7 8">
    <name type="scientific">Bombyx mandarina</name>
    <name type="common">Wild silk moth</name>
    <name type="synonym">Wild silkworm</name>
    <dbReference type="NCBI Taxonomy" id="7092"/>
    <lineage>
        <taxon>Eukaryota</taxon>
        <taxon>Metazoa</taxon>
        <taxon>Ecdysozoa</taxon>
        <taxon>Arthropoda</taxon>
        <taxon>Hexapoda</taxon>
        <taxon>Insecta</taxon>
        <taxon>Pterygota</taxon>
        <taxon>Neoptera</taxon>
        <taxon>Endopterygota</taxon>
        <taxon>Lepidoptera</taxon>
        <taxon>Glossata</taxon>
        <taxon>Ditrysia</taxon>
        <taxon>Bombycoidea</taxon>
        <taxon>Bombycidae</taxon>
        <taxon>Bombycinae</taxon>
        <taxon>Bombyx</taxon>
    </lineage>
</organism>
<evidence type="ECO:0000256" key="3">
    <source>
        <dbReference type="ARBA" id="ARBA00022989"/>
    </source>
</evidence>
<dbReference type="Pfam" id="PF07690">
    <property type="entry name" value="MFS_1"/>
    <property type="match status" value="1"/>
</dbReference>
<dbReference type="Gene3D" id="1.20.1250.20">
    <property type="entry name" value="MFS general substrate transporter like domains"/>
    <property type="match status" value="1"/>
</dbReference>
<dbReference type="GO" id="GO:0022857">
    <property type="term" value="F:transmembrane transporter activity"/>
    <property type="evidence" value="ECO:0007669"/>
    <property type="project" value="InterPro"/>
</dbReference>
<dbReference type="PANTHER" id="PTHR23507:SF1">
    <property type="entry name" value="FI18259P1-RELATED"/>
    <property type="match status" value="1"/>
</dbReference>
<keyword evidence="2 6" id="KW-0812">Transmembrane</keyword>
<comment type="subcellular location">
    <subcellularLocation>
        <location evidence="1">Membrane</location>
        <topology evidence="1">Multi-pass membrane protein</topology>
    </subcellularLocation>
</comment>
<dbReference type="RefSeq" id="XP_028030385.1">
    <property type="nucleotide sequence ID" value="XM_028174584.1"/>
</dbReference>
<feature type="transmembrane region" description="Helical" evidence="6">
    <location>
        <begin position="469"/>
        <end position="490"/>
    </location>
</feature>
<keyword evidence="4 6" id="KW-0472">Membrane</keyword>
<evidence type="ECO:0000256" key="2">
    <source>
        <dbReference type="ARBA" id="ARBA00022692"/>
    </source>
</evidence>
<evidence type="ECO:0000313" key="8">
    <source>
        <dbReference type="RefSeq" id="XP_028030385.1"/>
    </source>
</evidence>
<feature type="transmembrane region" description="Helical" evidence="6">
    <location>
        <begin position="246"/>
        <end position="266"/>
    </location>
</feature>
<feature type="transmembrane region" description="Helical" evidence="6">
    <location>
        <begin position="219"/>
        <end position="240"/>
    </location>
</feature>
<feature type="compositionally biased region" description="Basic and acidic residues" evidence="5">
    <location>
        <begin position="13"/>
        <end position="32"/>
    </location>
</feature>
<keyword evidence="3 6" id="KW-1133">Transmembrane helix</keyword>